<sequence>MGENRMTGKVKWFDDQKGYGFISPDDGGDDLFVHQSSIRSEGFRSLADGEEVEYVVESSEGRPKAVEVTGPNGIPVRGSSRSGRGGGGGGGYGGGSGGYGGGGRRGGYGGGGGGGGAGCYKCGEMGHLARDCGQGGGGGGGRYGGEAEAEAEAAVLVTTVEALGISLGSAPTVVANFEEGLKCVIHISYDPSFFPLPLLFLSVSLLSYGLLFMFSFSSLCRTVSLSQFAVLSFWILKLANGCNGCFRSSLTVRVDISVDGKTTMKKKMMLKLTVIKWDNFCIDSIPLSGLENLRVNQLFSIDEMAWNVDFIEGILTPIDVNLTSGVHEFLLLCNLLPCRSTANTPWLRPPLGFLKCNVDEAWFEDVLTTNYAALLRDSHGHVVKCFIGIAQSVMDPSIAKAFVVREALSWLRSFNVDWILMELESS</sequence>
<evidence type="ECO:0000256" key="1">
    <source>
        <dbReference type="PROSITE-ProRule" id="PRU00047"/>
    </source>
</evidence>
<dbReference type="GO" id="GO:0008270">
    <property type="term" value="F:zinc ion binding"/>
    <property type="evidence" value="ECO:0007669"/>
    <property type="project" value="UniProtKB-KW"/>
</dbReference>
<dbReference type="PROSITE" id="PS50158">
    <property type="entry name" value="ZF_CCHC"/>
    <property type="match status" value="1"/>
</dbReference>
<dbReference type="SUPFAM" id="SSF50249">
    <property type="entry name" value="Nucleic acid-binding proteins"/>
    <property type="match status" value="1"/>
</dbReference>
<dbReference type="SUPFAM" id="SSF57756">
    <property type="entry name" value="Retrovirus zinc finger-like domains"/>
    <property type="match status" value="1"/>
</dbReference>
<dbReference type="Gene3D" id="2.40.50.140">
    <property type="entry name" value="Nucleic acid-binding proteins"/>
    <property type="match status" value="1"/>
</dbReference>
<dbReference type="Gene3D" id="4.10.60.10">
    <property type="entry name" value="Zinc finger, CCHC-type"/>
    <property type="match status" value="1"/>
</dbReference>
<dbReference type="InterPro" id="IPR036875">
    <property type="entry name" value="Znf_CCHC_sf"/>
</dbReference>
<evidence type="ECO:0000313" key="6">
    <source>
        <dbReference type="EMBL" id="MBA0789432.1"/>
    </source>
</evidence>
<dbReference type="Proteomes" id="UP000593568">
    <property type="component" value="Unassembled WGS sequence"/>
</dbReference>
<feature type="domain" description="CSD" evidence="5">
    <location>
        <begin position="5"/>
        <end position="70"/>
    </location>
</feature>
<dbReference type="PROSITE" id="PS00352">
    <property type="entry name" value="CSD_1"/>
    <property type="match status" value="1"/>
</dbReference>
<dbReference type="Pfam" id="PF00098">
    <property type="entry name" value="zf-CCHC"/>
    <property type="match status" value="1"/>
</dbReference>
<feature type="transmembrane region" description="Helical" evidence="3">
    <location>
        <begin position="193"/>
        <end position="216"/>
    </location>
</feature>
<dbReference type="InterPro" id="IPR002059">
    <property type="entry name" value="CSP_DNA-bd"/>
</dbReference>
<evidence type="ECO:0000259" key="5">
    <source>
        <dbReference type="PROSITE" id="PS51857"/>
    </source>
</evidence>
<dbReference type="InterPro" id="IPR001878">
    <property type="entry name" value="Znf_CCHC"/>
</dbReference>
<dbReference type="PANTHER" id="PTHR46565">
    <property type="entry name" value="COLD SHOCK DOMAIN PROTEIN 2"/>
    <property type="match status" value="1"/>
</dbReference>
<feature type="region of interest" description="Disordered" evidence="2">
    <location>
        <begin position="63"/>
        <end position="89"/>
    </location>
</feature>
<dbReference type="InterPro" id="IPR012340">
    <property type="entry name" value="NA-bd_OB-fold"/>
</dbReference>
<keyword evidence="7" id="KW-1185">Reference proteome</keyword>
<keyword evidence="1" id="KW-0863">Zinc-finger</keyword>
<evidence type="ECO:0000313" key="7">
    <source>
        <dbReference type="Proteomes" id="UP000593568"/>
    </source>
</evidence>
<dbReference type="SMART" id="SM00357">
    <property type="entry name" value="CSP"/>
    <property type="match status" value="1"/>
</dbReference>
<dbReference type="AlphaFoldDB" id="A0A7J9FVR3"/>
<proteinExistence type="predicted"/>
<keyword evidence="1" id="KW-0862">Zinc</keyword>
<evidence type="ECO:0000256" key="3">
    <source>
        <dbReference type="SAM" id="Phobius"/>
    </source>
</evidence>
<dbReference type="PANTHER" id="PTHR46565:SF20">
    <property type="entry name" value="COLD SHOCK DOMAIN-CONTAINING PROTEIN 4"/>
    <property type="match status" value="1"/>
</dbReference>
<dbReference type="InterPro" id="IPR011129">
    <property type="entry name" value="CSD"/>
</dbReference>
<reference evidence="6 7" key="1">
    <citation type="journal article" date="2019" name="Genome Biol. Evol.">
        <title>Insights into the evolution of the New World diploid cottons (Gossypium, subgenus Houzingenia) based on genome sequencing.</title>
        <authorList>
            <person name="Grover C.E."/>
            <person name="Arick M.A. 2nd"/>
            <person name="Thrash A."/>
            <person name="Conover J.L."/>
            <person name="Sanders W.S."/>
            <person name="Peterson D.G."/>
            <person name="Frelichowski J.E."/>
            <person name="Scheffler J.A."/>
            <person name="Scheffler B.E."/>
            <person name="Wendel J.F."/>
        </authorList>
    </citation>
    <scope>NUCLEOTIDE SEQUENCE [LARGE SCALE GENOMIC DNA]</scope>
    <source>
        <strain evidence="6">8</strain>
        <tissue evidence="6">Leaf</tissue>
    </source>
</reference>
<evidence type="ECO:0000256" key="2">
    <source>
        <dbReference type="SAM" id="MobiDB-lite"/>
    </source>
</evidence>
<protein>
    <recommendedName>
        <fullName evidence="8">CCHC-type domain-containing protein</fullName>
    </recommendedName>
</protein>
<gene>
    <name evidence="6" type="ORF">Gotri_000042</name>
</gene>
<feature type="domain" description="CCHC-type" evidence="4">
    <location>
        <begin position="119"/>
        <end position="132"/>
    </location>
</feature>
<keyword evidence="1" id="KW-0479">Metal-binding</keyword>
<evidence type="ECO:0000259" key="4">
    <source>
        <dbReference type="PROSITE" id="PS50158"/>
    </source>
</evidence>
<dbReference type="PROSITE" id="PS51857">
    <property type="entry name" value="CSD_2"/>
    <property type="match status" value="1"/>
</dbReference>
<dbReference type="SMART" id="SM00343">
    <property type="entry name" value="ZnF_C2HC"/>
    <property type="match status" value="1"/>
</dbReference>
<organism evidence="6 7">
    <name type="scientific">Gossypium trilobum</name>
    <dbReference type="NCBI Taxonomy" id="34281"/>
    <lineage>
        <taxon>Eukaryota</taxon>
        <taxon>Viridiplantae</taxon>
        <taxon>Streptophyta</taxon>
        <taxon>Embryophyta</taxon>
        <taxon>Tracheophyta</taxon>
        <taxon>Spermatophyta</taxon>
        <taxon>Magnoliopsida</taxon>
        <taxon>eudicotyledons</taxon>
        <taxon>Gunneridae</taxon>
        <taxon>Pentapetalae</taxon>
        <taxon>rosids</taxon>
        <taxon>malvids</taxon>
        <taxon>Malvales</taxon>
        <taxon>Malvaceae</taxon>
        <taxon>Malvoideae</taxon>
        <taxon>Gossypium</taxon>
    </lineage>
</organism>
<keyword evidence="3" id="KW-0812">Transmembrane</keyword>
<dbReference type="PRINTS" id="PR00050">
    <property type="entry name" value="COLDSHOCK"/>
</dbReference>
<evidence type="ECO:0008006" key="8">
    <source>
        <dbReference type="Google" id="ProtNLM"/>
    </source>
</evidence>
<accession>A0A7J9FVR3</accession>
<keyword evidence="3" id="KW-1133">Transmembrane helix</keyword>
<comment type="caution">
    <text evidence="6">The sequence shown here is derived from an EMBL/GenBank/DDBJ whole genome shotgun (WGS) entry which is preliminary data.</text>
</comment>
<dbReference type="GO" id="GO:0003676">
    <property type="term" value="F:nucleic acid binding"/>
    <property type="evidence" value="ECO:0007669"/>
    <property type="project" value="InterPro"/>
</dbReference>
<dbReference type="InterPro" id="IPR019844">
    <property type="entry name" value="CSD_CS"/>
</dbReference>
<dbReference type="EMBL" id="JABEZW010229466">
    <property type="protein sequence ID" value="MBA0789432.1"/>
    <property type="molecule type" value="Genomic_DNA"/>
</dbReference>
<dbReference type="Pfam" id="PF00313">
    <property type="entry name" value="CSD"/>
    <property type="match status" value="1"/>
</dbReference>
<name>A0A7J9FVR3_9ROSI</name>
<dbReference type="CDD" id="cd04458">
    <property type="entry name" value="CSP_CDS"/>
    <property type="match status" value="1"/>
</dbReference>
<keyword evidence="3" id="KW-0472">Membrane</keyword>